<evidence type="ECO:0000313" key="6">
    <source>
        <dbReference type="Proteomes" id="UP000664288"/>
    </source>
</evidence>
<sequence>MKTTKSILALNAFEPGAAGIEDARLAGLVARRRSHAGAASVLFYEEPIEMVRASGVFMFDAKGNRYLDVYNNVPSVGHCHPHVVAAIARQAETLAIHTRYLNETVEAYADRLLASFPGELSNLVMTCTGSESNDLAVRLACSASGGTGFVVTETAYHGNTALTTEISPSSFKTGHIPPHVRTVPMPAGRPGDGPGDLARRFAADVGAALGDLAEKGIRPAGLIVDTIFSSDGVFADPPGFLEPAVAAVRAAGGLYIADEVQPGFGRTGAGLWGFSRHEVTPDIVTMGKPMGNGYPMGGVVTRPELIERYSKNFGYFNTFGGNTVAAAAGAAVLDVIESEGLIANAARVGAELRAGLVSLAARHAAIGAVRGAGLFVGLDIVDPESRAPDPAAASALINGLKRRRVLVGAAGPFGHTLKIRPPLCFSADDAALFVECVDAVLGA</sequence>
<dbReference type="GO" id="GO:0008483">
    <property type="term" value="F:transaminase activity"/>
    <property type="evidence" value="ECO:0007669"/>
    <property type="project" value="UniProtKB-KW"/>
</dbReference>
<dbReference type="PROSITE" id="PS00600">
    <property type="entry name" value="AA_TRANSFER_CLASS_3"/>
    <property type="match status" value="1"/>
</dbReference>
<dbReference type="EMBL" id="JAFMPY010000004">
    <property type="protein sequence ID" value="MBO0902884.1"/>
    <property type="molecule type" value="Genomic_DNA"/>
</dbReference>
<evidence type="ECO:0000256" key="2">
    <source>
        <dbReference type="ARBA" id="ARBA00008954"/>
    </source>
</evidence>
<dbReference type="SUPFAM" id="SSF53383">
    <property type="entry name" value="PLP-dependent transferases"/>
    <property type="match status" value="1"/>
</dbReference>
<keyword evidence="5" id="KW-0032">Aminotransferase</keyword>
<proteinExistence type="inferred from homology"/>
<dbReference type="Gene3D" id="3.90.1150.10">
    <property type="entry name" value="Aspartate Aminotransferase, domain 1"/>
    <property type="match status" value="1"/>
</dbReference>
<evidence type="ECO:0000256" key="4">
    <source>
        <dbReference type="RuleBase" id="RU003560"/>
    </source>
</evidence>
<reference evidence="5 6" key="1">
    <citation type="submission" date="2021-03" db="EMBL/GenBank/DDBJ databases">
        <title>Whole genome sequence of Jiella sp. MQZ13P-4.</title>
        <authorList>
            <person name="Tuo L."/>
        </authorList>
    </citation>
    <scope>NUCLEOTIDE SEQUENCE [LARGE SCALE GENOMIC DNA]</scope>
    <source>
        <strain evidence="5 6">MQZ13P-4</strain>
    </source>
</reference>
<keyword evidence="6" id="KW-1185">Reference proteome</keyword>
<evidence type="ECO:0000256" key="1">
    <source>
        <dbReference type="ARBA" id="ARBA00001933"/>
    </source>
</evidence>
<comment type="caution">
    <text evidence="5">The sequence shown here is derived from an EMBL/GenBank/DDBJ whole genome shotgun (WGS) entry which is preliminary data.</text>
</comment>
<dbReference type="Pfam" id="PF00202">
    <property type="entry name" value="Aminotran_3"/>
    <property type="match status" value="1"/>
</dbReference>
<keyword evidence="5" id="KW-0808">Transferase</keyword>
<accession>A0ABS3IZN7</accession>
<organism evidence="5 6">
    <name type="scientific">Jiella sonneratiae</name>
    <dbReference type="NCBI Taxonomy" id="2816856"/>
    <lineage>
        <taxon>Bacteria</taxon>
        <taxon>Pseudomonadati</taxon>
        <taxon>Pseudomonadota</taxon>
        <taxon>Alphaproteobacteria</taxon>
        <taxon>Hyphomicrobiales</taxon>
        <taxon>Aurantimonadaceae</taxon>
        <taxon>Jiella</taxon>
    </lineage>
</organism>
<dbReference type="InterPro" id="IPR015421">
    <property type="entry name" value="PyrdxlP-dep_Trfase_major"/>
</dbReference>
<name>A0ABS3IZN7_9HYPH</name>
<comment type="similarity">
    <text evidence="2 4">Belongs to the class-III pyridoxal-phosphate-dependent aminotransferase family.</text>
</comment>
<gene>
    <name evidence="5" type="ORF">J1C47_04475</name>
</gene>
<comment type="cofactor">
    <cofactor evidence="1">
        <name>pyridoxal 5'-phosphate</name>
        <dbReference type="ChEBI" id="CHEBI:597326"/>
    </cofactor>
</comment>
<dbReference type="Gene3D" id="3.40.640.10">
    <property type="entry name" value="Type I PLP-dependent aspartate aminotransferase-like (Major domain)"/>
    <property type="match status" value="1"/>
</dbReference>
<dbReference type="InterPro" id="IPR015424">
    <property type="entry name" value="PyrdxlP-dep_Trfase"/>
</dbReference>
<dbReference type="InterPro" id="IPR049704">
    <property type="entry name" value="Aminotrans_3_PPA_site"/>
</dbReference>
<keyword evidence="3 4" id="KW-0663">Pyridoxal phosphate</keyword>
<dbReference type="CDD" id="cd00610">
    <property type="entry name" value="OAT_like"/>
    <property type="match status" value="1"/>
</dbReference>
<dbReference type="InterPro" id="IPR015422">
    <property type="entry name" value="PyrdxlP-dep_Trfase_small"/>
</dbReference>
<dbReference type="PANTHER" id="PTHR45688">
    <property type="match status" value="1"/>
</dbReference>
<evidence type="ECO:0000256" key="3">
    <source>
        <dbReference type="ARBA" id="ARBA00022898"/>
    </source>
</evidence>
<protein>
    <submittedName>
        <fullName evidence="5">Aminotransferase class III-fold pyridoxal phosphate-dependent enzyme</fullName>
    </submittedName>
</protein>
<dbReference type="PIRSF" id="PIRSF000521">
    <property type="entry name" value="Transaminase_4ab_Lys_Orn"/>
    <property type="match status" value="1"/>
</dbReference>
<dbReference type="RefSeq" id="WP_207349531.1">
    <property type="nucleotide sequence ID" value="NZ_JAFMPY010000004.1"/>
</dbReference>
<evidence type="ECO:0000313" key="5">
    <source>
        <dbReference type="EMBL" id="MBO0902884.1"/>
    </source>
</evidence>
<dbReference type="InterPro" id="IPR005814">
    <property type="entry name" value="Aminotrans_3"/>
</dbReference>
<dbReference type="PANTHER" id="PTHR45688:SF13">
    <property type="entry name" value="ALANINE--GLYOXYLATE AMINOTRANSFERASE 2-LIKE"/>
    <property type="match status" value="1"/>
</dbReference>
<dbReference type="Proteomes" id="UP000664288">
    <property type="component" value="Unassembled WGS sequence"/>
</dbReference>